<evidence type="ECO:0000313" key="3">
    <source>
        <dbReference type="EMBL" id="CAH1190032.1"/>
    </source>
</evidence>
<feature type="transmembrane region" description="Helical" evidence="1">
    <location>
        <begin position="78"/>
        <end position="99"/>
    </location>
</feature>
<dbReference type="PANTHER" id="PTHR43592">
    <property type="entry name" value="CAAX AMINO TERMINAL PROTEASE"/>
    <property type="match status" value="1"/>
</dbReference>
<name>A0ABN8FVJ1_9BACL</name>
<keyword evidence="1" id="KW-1133">Transmembrane helix</keyword>
<feature type="domain" description="CAAX prenyl protease 2/Lysostaphin resistance protein A-like" evidence="2">
    <location>
        <begin position="79"/>
        <end position="181"/>
    </location>
</feature>
<evidence type="ECO:0000256" key="1">
    <source>
        <dbReference type="SAM" id="Phobius"/>
    </source>
</evidence>
<feature type="transmembrane region" description="Helical" evidence="1">
    <location>
        <begin position="21"/>
        <end position="37"/>
    </location>
</feature>
<feature type="transmembrane region" description="Helical" evidence="1">
    <location>
        <begin position="144"/>
        <end position="162"/>
    </location>
</feature>
<reference evidence="3" key="1">
    <citation type="submission" date="2022-01" db="EMBL/GenBank/DDBJ databases">
        <authorList>
            <person name="Criscuolo A."/>
        </authorList>
    </citation>
    <scope>NUCLEOTIDE SEQUENCE</scope>
    <source>
        <strain evidence="3">CIP111893</strain>
    </source>
</reference>
<keyword evidence="4" id="KW-1185">Reference proteome</keyword>
<dbReference type="Proteomes" id="UP000838686">
    <property type="component" value="Unassembled WGS sequence"/>
</dbReference>
<dbReference type="InterPro" id="IPR003675">
    <property type="entry name" value="Rce1/LyrA-like_dom"/>
</dbReference>
<comment type="caution">
    <text evidence="3">The sequence shown here is derived from an EMBL/GenBank/DDBJ whole genome shotgun (WGS) entry which is preliminary data.</text>
</comment>
<dbReference type="Pfam" id="PF02517">
    <property type="entry name" value="Rce1-like"/>
    <property type="match status" value="1"/>
</dbReference>
<feature type="transmembrane region" description="Helical" evidence="1">
    <location>
        <begin position="111"/>
        <end position="132"/>
    </location>
</feature>
<keyword evidence="1" id="KW-0472">Membrane</keyword>
<sequence>MLRGIATKATYLLGDRNLDRYIVYIWGGAASIAALFVKDNFVYHLPVVDRAIIFICLAILISNLVITKYSGYQPTGKFHVINFIVFYPIFEEVLFRGLLLPILNRSFQNTIIELAYLPVSLAVIISALLFAISHLQYYKFDKLCIRYMFFAFIGGLMFGAIADYTQSIVFSVLLHIAFNLLSAYYSKFQGNDR</sequence>
<keyword evidence="1" id="KW-0812">Transmembrane</keyword>
<gene>
    <name evidence="3" type="ORF">PAECIP111893_00116</name>
</gene>
<evidence type="ECO:0000313" key="4">
    <source>
        <dbReference type="Proteomes" id="UP000838686"/>
    </source>
</evidence>
<proteinExistence type="predicted"/>
<dbReference type="PANTHER" id="PTHR43592:SF15">
    <property type="entry name" value="CAAX AMINO TERMINAL PROTEASE FAMILY PROTEIN"/>
    <property type="match status" value="1"/>
</dbReference>
<evidence type="ECO:0000259" key="2">
    <source>
        <dbReference type="Pfam" id="PF02517"/>
    </source>
</evidence>
<dbReference type="EMBL" id="CAKMMF010000001">
    <property type="protein sequence ID" value="CAH1190032.1"/>
    <property type="molecule type" value="Genomic_DNA"/>
</dbReference>
<protein>
    <recommendedName>
        <fullName evidence="2">CAAX prenyl protease 2/Lysostaphin resistance protein A-like domain-containing protein</fullName>
    </recommendedName>
</protein>
<feature type="transmembrane region" description="Helical" evidence="1">
    <location>
        <begin position="168"/>
        <end position="186"/>
    </location>
</feature>
<organism evidence="3 4">
    <name type="scientific">Paenibacillus plantiphilus</name>
    <dbReference type="NCBI Taxonomy" id="2905650"/>
    <lineage>
        <taxon>Bacteria</taxon>
        <taxon>Bacillati</taxon>
        <taxon>Bacillota</taxon>
        <taxon>Bacilli</taxon>
        <taxon>Bacillales</taxon>
        <taxon>Paenibacillaceae</taxon>
        <taxon>Paenibacillus</taxon>
    </lineage>
</organism>
<accession>A0ABN8FVJ1</accession>
<feature type="transmembrane region" description="Helical" evidence="1">
    <location>
        <begin position="43"/>
        <end position="66"/>
    </location>
</feature>